<dbReference type="EMBL" id="AP024483">
    <property type="protein sequence ID" value="BCS83251.1"/>
    <property type="molecule type" value="Genomic_DNA"/>
</dbReference>
<proteinExistence type="predicted"/>
<dbReference type="GeneID" id="80558456"/>
<organism evidence="1 2">
    <name type="scientific">Cotonvirus japonicus</name>
    <dbReference type="NCBI Taxonomy" id="2811091"/>
    <lineage>
        <taxon>Viruses</taxon>
        <taxon>Varidnaviria</taxon>
        <taxon>Bamfordvirae</taxon>
        <taxon>Nucleocytoviricota</taxon>
        <taxon>Megaviricetes</taxon>
        <taxon>Imitervirales</taxon>
        <taxon>Mimiviridae</taxon>
        <taxon>Megamimivirinae</taxon>
        <taxon>Cotonvirus</taxon>
        <taxon>Cotonvirus japonicum</taxon>
    </lineage>
</organism>
<evidence type="ECO:0000313" key="2">
    <source>
        <dbReference type="Proteomes" id="UP001321479"/>
    </source>
</evidence>
<dbReference type="RefSeq" id="YP_010841859.1">
    <property type="nucleotide sequence ID" value="NC_079139.1"/>
</dbReference>
<name>A0ABM7NT25_9VIRU</name>
<reference evidence="1 2" key="1">
    <citation type="submission" date="2021-02" db="EMBL/GenBank/DDBJ databases">
        <title>Cotonvirus japonicus, which uses Golgi apparatus of host cells for its virion factory, phylogenetically links tailed tupanvirus and icosahedral mimivirus.</title>
        <authorList>
            <person name="Takahashi H."/>
            <person name="Fukaya S."/>
            <person name="Song C."/>
            <person name="Murata K."/>
            <person name="Takemura M."/>
        </authorList>
    </citation>
    <scope>NUCLEOTIDE SEQUENCE [LARGE SCALE GENOMIC DNA]</scope>
</reference>
<evidence type="ECO:0000313" key="1">
    <source>
        <dbReference type="EMBL" id="BCS83251.1"/>
    </source>
</evidence>
<keyword evidence="2" id="KW-1185">Reference proteome</keyword>
<accession>A0ABM7NT25</accession>
<sequence length="303" mass="35777">MTIIAHIIGMDEILKKKLCEKLLNNIIFIDLDNIQQEIYNCPKIKKYKIKWSKISQKIINENKNSASSEIIKKLHKKRNTCKQQILFCWKDGMNKIIEQKIIDYGTNKIIFIGFNIFPKDYRTKINLNLPKTNNLLPNKIIYDITSTKYSQNQIKHYLKIYNKKIIKGTFPINLLKTEYLENKHKKFISHYTKQGYKFVTKNDLITTINLLIEYFEIPKITYEHLYVATIYKSTISIIADSKMPLQGFPTRQEAIDFIRGKIKSCVPIYIYIVASNDFKIIDNNFITFTTQYPINEESMLLTM</sequence>
<dbReference type="Proteomes" id="UP001321479">
    <property type="component" value="Segment"/>
</dbReference>
<protein>
    <submittedName>
        <fullName evidence="1">Uncharacterized protein</fullName>
    </submittedName>
</protein>